<evidence type="ECO:0000259" key="4">
    <source>
        <dbReference type="PROSITE" id="PS01124"/>
    </source>
</evidence>
<keyword evidence="2" id="KW-0238">DNA-binding</keyword>
<evidence type="ECO:0000313" key="6">
    <source>
        <dbReference type="Proteomes" id="UP000251002"/>
    </source>
</evidence>
<evidence type="ECO:0000313" key="5">
    <source>
        <dbReference type="EMBL" id="RAZ79329.1"/>
    </source>
</evidence>
<dbReference type="InterPro" id="IPR018062">
    <property type="entry name" value="HTH_AraC-typ_CS"/>
</dbReference>
<reference evidence="5 6" key="1">
    <citation type="submission" date="2018-06" db="EMBL/GenBank/DDBJ databases">
        <title>The draft genome sequences of strains SCU63 and S1.</title>
        <authorList>
            <person name="Gan L."/>
        </authorList>
    </citation>
    <scope>NUCLEOTIDE SEQUENCE [LARGE SCALE GENOMIC DNA]</scope>
    <source>
        <strain evidence="5 6">SCU63</strain>
    </source>
</reference>
<dbReference type="EMBL" id="QLZR01000002">
    <property type="protein sequence ID" value="RAZ79329.1"/>
    <property type="molecule type" value="Genomic_DNA"/>
</dbReference>
<accession>A0A365L2M8</accession>
<dbReference type="PROSITE" id="PS01124">
    <property type="entry name" value="HTH_ARAC_FAMILY_2"/>
    <property type="match status" value="1"/>
</dbReference>
<dbReference type="InterPro" id="IPR020449">
    <property type="entry name" value="Tscrpt_reg_AraC-type_HTH"/>
</dbReference>
<feature type="domain" description="HTH araC/xylS-type" evidence="4">
    <location>
        <begin position="177"/>
        <end position="275"/>
    </location>
</feature>
<comment type="caution">
    <text evidence="5">The sequence shown here is derived from an EMBL/GenBank/DDBJ whole genome shotgun (WGS) entry which is preliminary data.</text>
</comment>
<evidence type="ECO:0000256" key="2">
    <source>
        <dbReference type="ARBA" id="ARBA00023125"/>
    </source>
</evidence>
<keyword evidence="3" id="KW-0804">Transcription</keyword>
<dbReference type="Gene3D" id="1.10.10.60">
    <property type="entry name" value="Homeodomain-like"/>
    <property type="match status" value="2"/>
</dbReference>
<keyword evidence="1" id="KW-0805">Transcription regulation</keyword>
<dbReference type="GO" id="GO:0003700">
    <property type="term" value="F:DNA-binding transcription factor activity"/>
    <property type="evidence" value="ECO:0007669"/>
    <property type="project" value="InterPro"/>
</dbReference>
<dbReference type="PRINTS" id="PR00032">
    <property type="entry name" value="HTHARAC"/>
</dbReference>
<dbReference type="GO" id="GO:0043565">
    <property type="term" value="F:sequence-specific DNA binding"/>
    <property type="evidence" value="ECO:0007669"/>
    <property type="project" value="InterPro"/>
</dbReference>
<proteinExistence type="predicted"/>
<protein>
    <recommendedName>
        <fullName evidence="4">HTH araC/xylS-type domain-containing protein</fullName>
    </recommendedName>
</protein>
<organism evidence="5 6">
    <name type="scientific">Planococcus halotolerans</name>
    <dbReference type="NCBI Taxonomy" id="2233542"/>
    <lineage>
        <taxon>Bacteria</taxon>
        <taxon>Bacillati</taxon>
        <taxon>Bacillota</taxon>
        <taxon>Bacilli</taxon>
        <taxon>Bacillales</taxon>
        <taxon>Caryophanaceae</taxon>
        <taxon>Planococcus</taxon>
    </lineage>
</organism>
<dbReference type="InterPro" id="IPR009057">
    <property type="entry name" value="Homeodomain-like_sf"/>
</dbReference>
<dbReference type="SUPFAM" id="SSF46689">
    <property type="entry name" value="Homeodomain-like"/>
    <property type="match status" value="2"/>
</dbReference>
<evidence type="ECO:0000256" key="1">
    <source>
        <dbReference type="ARBA" id="ARBA00023015"/>
    </source>
</evidence>
<dbReference type="Proteomes" id="UP000251002">
    <property type="component" value="Unassembled WGS sequence"/>
</dbReference>
<dbReference type="PANTHER" id="PTHR43280:SF2">
    <property type="entry name" value="HTH-TYPE TRANSCRIPTIONAL REGULATOR EXSA"/>
    <property type="match status" value="1"/>
</dbReference>
<dbReference type="Pfam" id="PF12833">
    <property type="entry name" value="HTH_18"/>
    <property type="match status" value="1"/>
</dbReference>
<keyword evidence="6" id="KW-1185">Reference proteome</keyword>
<dbReference type="InterPro" id="IPR018060">
    <property type="entry name" value="HTH_AraC"/>
</dbReference>
<dbReference type="PANTHER" id="PTHR43280">
    <property type="entry name" value="ARAC-FAMILY TRANSCRIPTIONAL REGULATOR"/>
    <property type="match status" value="1"/>
</dbReference>
<evidence type="ECO:0000256" key="3">
    <source>
        <dbReference type="ARBA" id="ARBA00023163"/>
    </source>
</evidence>
<sequence>MAPNDLIETSPTYVKGFIIELDRGNPFPKIMNNRETAMDLLLVTEGNGQFIIGEKKHKASPGTLLINQSGLLGKAEIDSTCRFKALYLRFSSLKLKGLPENHLIGVGETPVLNIGQGFTDYEQLILQLIFEWEGKLPEAGIFSEAYLSLLIGKLVRKLYHNRIETKKRSSSAEEAILVVKQLIEEKYQESWTLESLGERVFLSSSHLCRQFKRKVGWTPGQYLIRCRMEAAKKILTHSNATMGEIADQVGYKSETHFHQVFKKHTKITPGHYREIQRSQISNL</sequence>
<dbReference type="AlphaFoldDB" id="A0A365L2M8"/>
<gene>
    <name evidence="5" type="ORF">DP120_06880</name>
</gene>
<dbReference type="PROSITE" id="PS00041">
    <property type="entry name" value="HTH_ARAC_FAMILY_1"/>
    <property type="match status" value="1"/>
</dbReference>
<dbReference type="InterPro" id="IPR037923">
    <property type="entry name" value="HTH-like"/>
</dbReference>
<dbReference type="SUPFAM" id="SSF51215">
    <property type="entry name" value="Regulatory protein AraC"/>
    <property type="match status" value="1"/>
</dbReference>
<name>A0A365L2M8_9BACL</name>
<dbReference type="RefSeq" id="WP_112222906.1">
    <property type="nucleotide sequence ID" value="NZ_CP047673.1"/>
</dbReference>
<dbReference type="SMART" id="SM00342">
    <property type="entry name" value="HTH_ARAC"/>
    <property type="match status" value="1"/>
</dbReference>